<evidence type="ECO:0000313" key="3">
    <source>
        <dbReference type="EMBL" id="CAF5007684.1"/>
    </source>
</evidence>
<evidence type="ECO:0000313" key="2">
    <source>
        <dbReference type="EMBL" id="CAF4757895.1"/>
    </source>
</evidence>
<accession>A0A8S3ARI1</accession>
<feature type="non-terminal residue" evidence="2">
    <location>
        <position position="42"/>
    </location>
</feature>
<dbReference type="EMBL" id="CAJOBJ010209825">
    <property type="protein sequence ID" value="CAF5007684.1"/>
    <property type="molecule type" value="Genomic_DNA"/>
</dbReference>
<proteinExistence type="predicted"/>
<gene>
    <name evidence="2" type="ORF">BYL167_LOCUS46379</name>
    <name evidence="3" type="ORF">GIL414_LOCUS57655</name>
</gene>
<evidence type="ECO:0000256" key="1">
    <source>
        <dbReference type="SAM" id="MobiDB-lite"/>
    </source>
</evidence>
<protein>
    <submittedName>
        <fullName evidence="2">Uncharacterized protein</fullName>
    </submittedName>
</protein>
<feature type="region of interest" description="Disordered" evidence="1">
    <location>
        <begin position="1"/>
        <end position="42"/>
    </location>
</feature>
<dbReference type="Proteomes" id="UP000681967">
    <property type="component" value="Unassembled WGS sequence"/>
</dbReference>
<evidence type="ECO:0000313" key="4">
    <source>
        <dbReference type="Proteomes" id="UP000681967"/>
    </source>
</evidence>
<dbReference type="AlphaFoldDB" id="A0A8S3ARI1"/>
<organism evidence="2 4">
    <name type="scientific">Rotaria magnacalcarata</name>
    <dbReference type="NCBI Taxonomy" id="392030"/>
    <lineage>
        <taxon>Eukaryota</taxon>
        <taxon>Metazoa</taxon>
        <taxon>Spiralia</taxon>
        <taxon>Gnathifera</taxon>
        <taxon>Rotifera</taxon>
        <taxon>Eurotatoria</taxon>
        <taxon>Bdelloidea</taxon>
        <taxon>Philodinida</taxon>
        <taxon>Philodinidae</taxon>
        <taxon>Rotaria</taxon>
    </lineage>
</organism>
<reference evidence="2" key="1">
    <citation type="submission" date="2021-02" db="EMBL/GenBank/DDBJ databases">
        <authorList>
            <person name="Nowell W R."/>
        </authorList>
    </citation>
    <scope>NUCLEOTIDE SEQUENCE</scope>
</reference>
<feature type="compositionally biased region" description="Polar residues" evidence="1">
    <location>
        <begin position="17"/>
        <end position="42"/>
    </location>
</feature>
<comment type="caution">
    <text evidence="2">The sequence shown here is derived from an EMBL/GenBank/DDBJ whole genome shotgun (WGS) entry which is preliminary data.</text>
</comment>
<dbReference type="EMBL" id="CAJOBH010131160">
    <property type="protein sequence ID" value="CAF4757895.1"/>
    <property type="molecule type" value="Genomic_DNA"/>
</dbReference>
<dbReference type="Proteomes" id="UP000681720">
    <property type="component" value="Unassembled WGS sequence"/>
</dbReference>
<name>A0A8S3ARI1_9BILA</name>
<sequence length="42" mass="4526">MFSKGLSWRTRKKPPSMLTTPPSQPVTSSNTVYSNISAPSSA</sequence>